<gene>
    <name evidence="1" type="ORF">SAMN05660733_04390</name>
</gene>
<evidence type="ECO:0008006" key="3">
    <source>
        <dbReference type="Google" id="ProtNLM"/>
    </source>
</evidence>
<dbReference type="AlphaFoldDB" id="A0A1W2ER91"/>
<evidence type="ECO:0000313" key="2">
    <source>
        <dbReference type="Proteomes" id="UP000192840"/>
    </source>
</evidence>
<keyword evidence="2" id="KW-1185">Reference proteome</keyword>
<sequence>MPTITITCDPLPVPRRRAVALGLTRWLRDRGVEPAHVVVHFTDHRPGTVFTGGMPVEAVAKDADGLRFASVVACVGTDRDEEFRAAFAEQVAAALGVVHPSAFLYLEFRPTPREHVHIWRSGVLRRADEPKG</sequence>
<dbReference type="eggNOG" id="ENOG502ZERD">
    <property type="taxonomic scope" value="Bacteria"/>
</dbReference>
<name>A0A1W2ER91_9PSEU</name>
<organism evidence="1 2">
    <name type="scientific">Lentzea albidocapillata</name>
    <dbReference type="NCBI Taxonomy" id="40571"/>
    <lineage>
        <taxon>Bacteria</taxon>
        <taxon>Bacillati</taxon>
        <taxon>Actinomycetota</taxon>
        <taxon>Actinomycetes</taxon>
        <taxon>Pseudonocardiales</taxon>
        <taxon>Pseudonocardiaceae</taxon>
        <taxon>Lentzea</taxon>
    </lineage>
</organism>
<proteinExistence type="predicted"/>
<dbReference type="RefSeq" id="WP_030476915.1">
    <property type="nucleotide sequence ID" value="NZ_FWYC01000010.1"/>
</dbReference>
<dbReference type="Proteomes" id="UP000192840">
    <property type="component" value="Unassembled WGS sequence"/>
</dbReference>
<accession>A0A1W2ER91</accession>
<protein>
    <recommendedName>
        <fullName evidence="3">Phenylpyruvate tautomerase PptA, 4-oxalocrotonate tautomerase family</fullName>
    </recommendedName>
</protein>
<dbReference type="SUPFAM" id="SSF55331">
    <property type="entry name" value="Tautomerase/MIF"/>
    <property type="match status" value="1"/>
</dbReference>
<evidence type="ECO:0000313" key="1">
    <source>
        <dbReference type="EMBL" id="SMD12201.1"/>
    </source>
</evidence>
<dbReference type="Gene3D" id="3.30.429.10">
    <property type="entry name" value="Macrophage Migration Inhibitory Factor"/>
    <property type="match status" value="1"/>
</dbReference>
<dbReference type="STRING" id="40571.SAMN05660733_04390"/>
<reference evidence="2" key="1">
    <citation type="submission" date="2017-04" db="EMBL/GenBank/DDBJ databases">
        <authorList>
            <person name="Varghese N."/>
            <person name="Submissions S."/>
        </authorList>
    </citation>
    <scope>NUCLEOTIDE SEQUENCE [LARGE SCALE GENOMIC DNA]</scope>
    <source>
        <strain evidence="2">DSM 44073</strain>
    </source>
</reference>
<dbReference type="EMBL" id="FWYC01000010">
    <property type="protein sequence ID" value="SMD12201.1"/>
    <property type="molecule type" value="Genomic_DNA"/>
</dbReference>
<dbReference type="InterPro" id="IPR014347">
    <property type="entry name" value="Tautomerase/MIF_sf"/>
</dbReference>
<dbReference type="OrthoDB" id="4252250at2"/>